<accession>A0ABR6Z9E0</accession>
<feature type="chain" id="PRO_5046500517" description="Peptidase M61 catalytic domain-containing protein" evidence="1">
    <location>
        <begin position="21"/>
        <end position="544"/>
    </location>
</feature>
<dbReference type="RefSeq" id="WP_186953930.1">
    <property type="nucleotide sequence ID" value="NZ_JACOFX010000005.1"/>
</dbReference>
<organism evidence="2 3">
    <name type="scientific">Undibacterium umbellatum</name>
    <dbReference type="NCBI Taxonomy" id="2762300"/>
    <lineage>
        <taxon>Bacteria</taxon>
        <taxon>Pseudomonadati</taxon>
        <taxon>Pseudomonadota</taxon>
        <taxon>Betaproteobacteria</taxon>
        <taxon>Burkholderiales</taxon>
        <taxon>Oxalobacteraceae</taxon>
        <taxon>Undibacterium</taxon>
    </lineage>
</organism>
<dbReference type="Proteomes" id="UP000646911">
    <property type="component" value="Unassembled WGS sequence"/>
</dbReference>
<evidence type="ECO:0000313" key="2">
    <source>
        <dbReference type="EMBL" id="MBC3908382.1"/>
    </source>
</evidence>
<feature type="signal peptide" evidence="1">
    <location>
        <begin position="1"/>
        <end position="20"/>
    </location>
</feature>
<comment type="caution">
    <text evidence="2">The sequence shown here is derived from an EMBL/GenBank/DDBJ whole genome shotgun (WGS) entry which is preliminary data.</text>
</comment>
<reference evidence="2 3" key="1">
    <citation type="submission" date="2020-08" db="EMBL/GenBank/DDBJ databases">
        <title>Novel species isolated from subtropical streams in China.</title>
        <authorList>
            <person name="Lu H."/>
        </authorList>
    </citation>
    <scope>NUCLEOTIDE SEQUENCE [LARGE SCALE GENOMIC DNA]</scope>
    <source>
        <strain evidence="2 3">NL8W</strain>
    </source>
</reference>
<evidence type="ECO:0008006" key="4">
    <source>
        <dbReference type="Google" id="ProtNLM"/>
    </source>
</evidence>
<dbReference type="EMBL" id="JACOFX010000005">
    <property type="protein sequence ID" value="MBC3908382.1"/>
    <property type="molecule type" value="Genomic_DNA"/>
</dbReference>
<dbReference type="PROSITE" id="PS51257">
    <property type="entry name" value="PROKAR_LIPOPROTEIN"/>
    <property type="match status" value="1"/>
</dbReference>
<proteinExistence type="predicted"/>
<keyword evidence="1" id="KW-0732">Signal</keyword>
<protein>
    <recommendedName>
        <fullName evidence="4">Peptidase M61 catalytic domain-containing protein</fullName>
    </recommendedName>
</protein>
<gene>
    <name evidence="2" type="ORF">H8L47_12515</name>
</gene>
<sequence length="544" mass="59717">MKNKTILVACLLAVSGSACADVDVNIKYLHSQALELSYQLPPACTQLVFKKHGSDAAKIRSTWQSLDACAKADGEHASSQQAVCTQLRFQVPVSVNKVRGYPAAFPVGDAIYVHTSNFAVDATCGKVNYSFSAPGIAMNAQVYADNAKAADGKGGDMAALLLPKPLKLEGNFIGYFDTAMGETNIRNIRKTGDESIAFLREVLPKAKFEMPIVAISRVSGPGRARPDGDAADVMRLGFVNWPLQPDAEAERTMTLFVTHEFSHRFQMRDATDAYADARLIHEGGAEFLRWLMGVRKGWLTNAQAAEDLNMALGECLLHVRHASWGNLTADQKRGGLLDYRCGLATYIYGLAARQGKAGPFERFDGFYEKLRLVRTQESLPDFAHALECGDEVGCKSQWLSRLLGKEEGMLAVWEDFFRQTGFAHPVVANQQQKNAMLNQAIQALMIEDCGSSSVFPQADKISIDDVKGCKMLRGGMSITKAEHLPLFNHPDTLSATIAACKQRSQVSLTMESGLQLDMPCKTAYQPVELFYSVDMEKLLAHLNR</sequence>
<keyword evidence="3" id="KW-1185">Reference proteome</keyword>
<evidence type="ECO:0000313" key="3">
    <source>
        <dbReference type="Proteomes" id="UP000646911"/>
    </source>
</evidence>
<evidence type="ECO:0000256" key="1">
    <source>
        <dbReference type="SAM" id="SignalP"/>
    </source>
</evidence>
<name>A0ABR6Z9E0_9BURK</name>